<evidence type="ECO:0000313" key="6">
    <source>
        <dbReference type="Proteomes" id="UP000789524"/>
    </source>
</evidence>
<dbReference type="Pfam" id="PF00098">
    <property type="entry name" value="zf-CCHC"/>
    <property type="match status" value="1"/>
</dbReference>
<feature type="coiled-coil region" evidence="2">
    <location>
        <begin position="182"/>
        <end position="216"/>
    </location>
</feature>
<dbReference type="SMART" id="SM00343">
    <property type="entry name" value="ZnF_C2HC"/>
    <property type="match status" value="2"/>
</dbReference>
<comment type="caution">
    <text evidence="5">The sequence shown here is derived from an EMBL/GenBank/DDBJ whole genome shotgun (WGS) entry which is preliminary data.</text>
</comment>
<dbReference type="OrthoDB" id="7490362at2759"/>
<evidence type="ECO:0000259" key="4">
    <source>
        <dbReference type="PROSITE" id="PS50158"/>
    </source>
</evidence>
<keyword evidence="2" id="KW-0175">Coiled coil</keyword>
<keyword evidence="1" id="KW-0479">Metal-binding</keyword>
<gene>
    <name evidence="5" type="ORF">DCHRY22_LOCUS4599</name>
</gene>
<evidence type="ECO:0000313" key="5">
    <source>
        <dbReference type="EMBL" id="CAG9563463.1"/>
    </source>
</evidence>
<feature type="region of interest" description="Disordered" evidence="3">
    <location>
        <begin position="292"/>
        <end position="344"/>
    </location>
</feature>
<dbReference type="GO" id="GO:0008270">
    <property type="term" value="F:zinc ion binding"/>
    <property type="evidence" value="ECO:0007669"/>
    <property type="project" value="UniProtKB-KW"/>
</dbReference>
<protein>
    <submittedName>
        <fullName evidence="5">(African queen) hypothetical protein</fullName>
    </submittedName>
</protein>
<dbReference type="SUPFAM" id="SSF57756">
    <property type="entry name" value="Retrovirus zinc finger-like domains"/>
    <property type="match status" value="1"/>
</dbReference>
<reference evidence="5" key="1">
    <citation type="submission" date="2021-09" db="EMBL/GenBank/DDBJ databases">
        <authorList>
            <person name="Martin H S."/>
        </authorList>
    </citation>
    <scope>NUCLEOTIDE SEQUENCE</scope>
</reference>
<feature type="compositionally biased region" description="Basic and acidic residues" evidence="3">
    <location>
        <begin position="48"/>
        <end position="57"/>
    </location>
</feature>
<evidence type="ECO:0000256" key="2">
    <source>
        <dbReference type="SAM" id="Coils"/>
    </source>
</evidence>
<feature type="domain" description="CCHC-type" evidence="4">
    <location>
        <begin position="585"/>
        <end position="598"/>
    </location>
</feature>
<keyword evidence="1" id="KW-0863">Zinc-finger</keyword>
<organism evidence="5 6">
    <name type="scientific">Danaus chrysippus</name>
    <name type="common">African queen</name>
    <dbReference type="NCBI Taxonomy" id="151541"/>
    <lineage>
        <taxon>Eukaryota</taxon>
        <taxon>Metazoa</taxon>
        <taxon>Ecdysozoa</taxon>
        <taxon>Arthropoda</taxon>
        <taxon>Hexapoda</taxon>
        <taxon>Insecta</taxon>
        <taxon>Pterygota</taxon>
        <taxon>Neoptera</taxon>
        <taxon>Endopterygota</taxon>
        <taxon>Lepidoptera</taxon>
        <taxon>Glossata</taxon>
        <taxon>Ditrysia</taxon>
        <taxon>Papilionoidea</taxon>
        <taxon>Nymphalidae</taxon>
        <taxon>Danainae</taxon>
        <taxon>Danaini</taxon>
        <taxon>Danaina</taxon>
        <taxon>Danaus</taxon>
        <taxon>Anosia</taxon>
    </lineage>
</organism>
<dbReference type="Gene3D" id="4.10.60.10">
    <property type="entry name" value="Zinc finger, CCHC-type"/>
    <property type="match status" value="1"/>
</dbReference>
<sequence length="659" mass="71369">MGRALDWTMSETSELSDRRGEAPRRVSPTYRHNKGKAAAGSSGLDSEVNPRKRKDSDSEAELTSDFLNTVSPKVLRSMTGRGTYHNTASSQARRERREAAILDTDSEATATEMEKDQTRSPRRVQGRRSPDTSMADLVSKTKMSSDKILMLVSSSKNLKGTIKKEIKEESMAIYQLVKSIAERSTSEELKRVQADNKRLKGQLSALEREVVALRQAFAERGNQRENPSSEVEGTVEEMQASNPGEGVTRTELRKIMERFQRELSEQFGRILGARLEGLEVDGRLLPGVSHRPALASDTGRRNHKPVDAPTTLVPPANMPKEARAKKGAKTKAVETTSRRAAEQIAGPSYQEPQVVLEGWTTVVKRAKPKKSAPAPATAKASKKKPSLPKQPKSLAVVVALKPEAVAEGITYKDAIAKAKQSVSLQELGISSTKFRTGMTGARIIELPKEVTAAQADSLASKIGQALGDAAKVTRPKKMANIRISGLDDSVTPEEICLALAENTGVSPDDFKVGLITHGYTGVGSTITACPIETIAKLAEVGRLCVGWSAATIRVLEQRPMRCHRCYDIGHPQQLCPSNKDRSGLCFRCGEEGHISKDCTAPLCCAVCKDRGLTSGHRMGGVHCNPPPVKGRPLPWRTALSSSATSAAPVEIPMETNNAS</sequence>
<proteinExistence type="predicted"/>
<keyword evidence="1" id="KW-0862">Zinc</keyword>
<accession>A0A8J2QK80</accession>
<dbReference type="GO" id="GO:0003676">
    <property type="term" value="F:nucleic acid binding"/>
    <property type="evidence" value="ECO:0007669"/>
    <property type="project" value="InterPro"/>
</dbReference>
<dbReference type="AlphaFoldDB" id="A0A8J2QK80"/>
<evidence type="ECO:0000256" key="3">
    <source>
        <dbReference type="SAM" id="MobiDB-lite"/>
    </source>
</evidence>
<name>A0A8J2QK80_9NEOP</name>
<dbReference type="InterPro" id="IPR036875">
    <property type="entry name" value="Znf_CCHC_sf"/>
</dbReference>
<dbReference type="EMBL" id="CAKASE010000049">
    <property type="protein sequence ID" value="CAG9563463.1"/>
    <property type="molecule type" value="Genomic_DNA"/>
</dbReference>
<evidence type="ECO:0000256" key="1">
    <source>
        <dbReference type="PROSITE-ProRule" id="PRU00047"/>
    </source>
</evidence>
<feature type="region of interest" description="Disordered" evidence="3">
    <location>
        <begin position="218"/>
        <end position="249"/>
    </location>
</feature>
<feature type="region of interest" description="Disordered" evidence="3">
    <location>
        <begin position="1"/>
        <end position="140"/>
    </location>
</feature>
<dbReference type="Proteomes" id="UP000789524">
    <property type="component" value="Unassembled WGS sequence"/>
</dbReference>
<dbReference type="PROSITE" id="PS50158">
    <property type="entry name" value="ZF_CCHC"/>
    <property type="match status" value="1"/>
</dbReference>
<dbReference type="InterPro" id="IPR001878">
    <property type="entry name" value="Znf_CCHC"/>
</dbReference>
<feature type="region of interest" description="Disordered" evidence="3">
    <location>
        <begin position="366"/>
        <end position="390"/>
    </location>
</feature>
<feature type="compositionally biased region" description="Basic and acidic residues" evidence="3">
    <location>
        <begin position="15"/>
        <end position="24"/>
    </location>
</feature>
<keyword evidence="6" id="KW-1185">Reference proteome</keyword>